<dbReference type="GO" id="GO:0005934">
    <property type="term" value="C:cellular bud tip"/>
    <property type="evidence" value="ECO:0007669"/>
    <property type="project" value="EnsemblFungi"/>
</dbReference>
<proteinExistence type="predicted"/>
<evidence type="ECO:0000256" key="2">
    <source>
        <dbReference type="SAM" id="MobiDB-lite"/>
    </source>
</evidence>
<dbReference type="GO" id="GO:0004857">
    <property type="term" value="F:enzyme inhibitor activity"/>
    <property type="evidence" value="ECO:0007669"/>
    <property type="project" value="EnsemblFungi"/>
</dbReference>
<reference evidence="4 5" key="1">
    <citation type="submission" date="2015-10" db="EMBL/GenBank/DDBJ databases">
        <title>Draft genomes sequences of Candida glabrata isolates 1A, 1B, 2A, 2B, 3A and 3B.</title>
        <authorList>
            <person name="Haavelsrud O.E."/>
            <person name="Gaustad P."/>
        </authorList>
    </citation>
    <scope>NUCLEOTIDE SEQUENCE [LARGE SCALE GENOMIC DNA]</scope>
    <source>
        <strain evidence="4">910700640</strain>
    </source>
</reference>
<dbReference type="InterPro" id="IPR049609">
    <property type="entry name" value="Syp1-like_MHD"/>
</dbReference>
<dbReference type="GO" id="GO:0045807">
    <property type="term" value="P:positive regulation of endocytosis"/>
    <property type="evidence" value="ECO:0007669"/>
    <property type="project" value="EnsemblFungi"/>
</dbReference>
<dbReference type="GO" id="GO:0061645">
    <property type="term" value="C:endocytic patch"/>
    <property type="evidence" value="ECO:0007669"/>
    <property type="project" value="EnsemblFungi"/>
</dbReference>
<comment type="caution">
    <text evidence="4">The sequence shown here is derived from an EMBL/GenBank/DDBJ whole genome shotgun (WGS) entry which is preliminary data.</text>
</comment>
<dbReference type="PROSITE" id="PS51072">
    <property type="entry name" value="MHD"/>
    <property type="match status" value="1"/>
</dbReference>
<feature type="region of interest" description="Disordered" evidence="2">
    <location>
        <begin position="251"/>
        <end position="374"/>
    </location>
</feature>
<dbReference type="InterPro" id="IPR018808">
    <property type="entry name" value="Muniscin_C"/>
</dbReference>
<dbReference type="VEuPathDB" id="FungiDB:CAGL0M02893g"/>
<dbReference type="GO" id="GO:0000144">
    <property type="term" value="C:cellular bud neck septin ring"/>
    <property type="evidence" value="ECO:0007669"/>
    <property type="project" value="EnsemblFungi"/>
</dbReference>
<dbReference type="VEuPathDB" id="FungiDB:GVI51_M02761"/>
<dbReference type="GO" id="GO:0000147">
    <property type="term" value="P:actin cortical patch assembly"/>
    <property type="evidence" value="ECO:0007669"/>
    <property type="project" value="EnsemblFungi"/>
</dbReference>
<dbReference type="AlphaFoldDB" id="A0A0W0DTP1"/>
<feature type="compositionally biased region" description="Basic and acidic residues" evidence="2">
    <location>
        <begin position="421"/>
        <end position="439"/>
    </location>
</feature>
<dbReference type="Pfam" id="PF10291">
    <property type="entry name" value="muHD"/>
    <property type="match status" value="1"/>
</dbReference>
<dbReference type="Proteomes" id="UP000054886">
    <property type="component" value="Unassembled WGS sequence"/>
</dbReference>
<dbReference type="GO" id="GO:0007117">
    <property type="term" value="P:budding cell bud growth"/>
    <property type="evidence" value="ECO:0007669"/>
    <property type="project" value="EnsemblFungi"/>
</dbReference>
<feature type="compositionally biased region" description="Polar residues" evidence="2">
    <location>
        <begin position="364"/>
        <end position="374"/>
    </location>
</feature>
<feature type="compositionally biased region" description="Polar residues" evidence="2">
    <location>
        <begin position="459"/>
        <end position="472"/>
    </location>
</feature>
<dbReference type="GO" id="GO:1990252">
    <property type="term" value="C:Syp1 complex"/>
    <property type="evidence" value="ECO:0007669"/>
    <property type="project" value="EnsemblFungi"/>
</dbReference>
<feature type="domain" description="MHD" evidence="3">
    <location>
        <begin position="551"/>
        <end position="812"/>
    </location>
</feature>
<dbReference type="InterPro" id="IPR027267">
    <property type="entry name" value="AH/BAR_dom_sf"/>
</dbReference>
<dbReference type="CDD" id="cd07650">
    <property type="entry name" value="F-BAR_Syp1p_like"/>
    <property type="match status" value="1"/>
</dbReference>
<dbReference type="GO" id="GO:0009826">
    <property type="term" value="P:unidimensional cell growth"/>
    <property type="evidence" value="ECO:0007669"/>
    <property type="project" value="EnsemblFungi"/>
</dbReference>
<feature type="region of interest" description="Disordered" evidence="2">
    <location>
        <begin position="414"/>
        <end position="505"/>
    </location>
</feature>
<evidence type="ECO:0000313" key="5">
    <source>
        <dbReference type="Proteomes" id="UP000054886"/>
    </source>
</evidence>
<dbReference type="Gene3D" id="1.20.1270.60">
    <property type="entry name" value="Arfaptin homology (AH) domain/BAR domain"/>
    <property type="match status" value="1"/>
</dbReference>
<feature type="coiled-coil region" evidence="1">
    <location>
        <begin position="43"/>
        <end position="70"/>
    </location>
</feature>
<dbReference type="EMBL" id="LLZZ01000106">
    <property type="protein sequence ID" value="KTB08096.1"/>
    <property type="molecule type" value="Genomic_DNA"/>
</dbReference>
<dbReference type="VEuPathDB" id="FungiDB:GWK60_M02761"/>
<evidence type="ECO:0000259" key="3">
    <source>
        <dbReference type="PROSITE" id="PS51072"/>
    </source>
</evidence>
<dbReference type="VEuPathDB" id="FungiDB:B1J91_M02893g"/>
<accession>A0A0W0DTP1</accession>
<dbReference type="GO" id="GO:0032185">
    <property type="term" value="P:septin cytoskeleton organization"/>
    <property type="evidence" value="ECO:0007669"/>
    <property type="project" value="EnsemblFungi"/>
</dbReference>
<dbReference type="InterPro" id="IPR028565">
    <property type="entry name" value="MHD"/>
</dbReference>
<gene>
    <name evidence="4" type="ORF">AO440_003980</name>
</gene>
<feature type="compositionally biased region" description="Polar residues" evidence="2">
    <location>
        <begin position="259"/>
        <end position="285"/>
    </location>
</feature>
<dbReference type="GO" id="GO:0042802">
    <property type="term" value="F:identical protein binding"/>
    <property type="evidence" value="ECO:0007669"/>
    <property type="project" value="EnsemblFungi"/>
</dbReference>
<sequence length="813" mass="90998">MNNHRSTYINQILERKDPYEATETLRIRLSQAKLLNTNLYLFLNQLADLRRNYNQQLRKIIIENEDLNSMLRKQMIENNVLTAEEMQHFTFNSLGEIEPLWNTLVSELKLDLAANTKFSKVIEDEVILGIKNSVEKNSNWGTSKHLHSKLSKVAVSLKRNKDPNTHAELQSEWDADKAKLFQIFETMDYERLYSVKDCLLKYQSGYTDYILKTTEKCDTYMTQFLEFNPEKEIQRFANDASNYKFSQVQPGNNAKYAPSNMNTPNQERGSFNDKTSPSRFASASTVIKHDMGSEQPIMPEDSTTYKNMNKTQKLKSKMGSIFGKNKVKSKKSQQRLSSSPEKPPLSKSFSSASASTNYSSRKSQMASTMQTPQVDIQNRESGITDQISSSNISTPKSFQQQPKIEQAPIASMSQPALIPNQKDKPLPDINQSKKERDIVSDQNAKSTPEIIQHKPLHITSPNSSKSQTPRQWSTSSAASTTNNEPPAYSPHLSNNDNMPNNTAANTLGSQQMMQPQLTGELTALQAQTTGATGTSSANNSLFQHLPDDFSIFGLNASIAEVLNATFKDGVLTSSQLVGEVALNYVKNTVMNTPLPIGLNLQVTNASTFNKVILNQAFMEKVADTEYKVNPQFIDGRTLGAMKYSIDNTTVPVVIHPIWKFEPHQASVVLTVGLSNQIPESINELTLSDFTVMVNIAGTESTSALSKPQGTFNREKNRITWKFKEPLTISRDGENVKLIGRFMTNGQGFEPSDGVMLKFVIREQQGQQDASINIIGSKITLSVQEYDVENPFGGEWQPMRTNRTLASGNYIATS</sequence>
<feature type="compositionally biased region" description="Low complexity" evidence="2">
    <location>
        <begin position="494"/>
        <end position="505"/>
    </location>
</feature>
<dbReference type="CDD" id="cd09264">
    <property type="entry name" value="AP_Syp1_MHD"/>
    <property type="match status" value="1"/>
</dbReference>
<evidence type="ECO:0000256" key="1">
    <source>
        <dbReference type="SAM" id="Coils"/>
    </source>
</evidence>
<organism evidence="4 5">
    <name type="scientific">Candida glabrata</name>
    <name type="common">Yeast</name>
    <name type="synonym">Torulopsis glabrata</name>
    <dbReference type="NCBI Taxonomy" id="5478"/>
    <lineage>
        <taxon>Eukaryota</taxon>
        <taxon>Fungi</taxon>
        <taxon>Dikarya</taxon>
        <taxon>Ascomycota</taxon>
        <taxon>Saccharomycotina</taxon>
        <taxon>Saccharomycetes</taxon>
        <taxon>Saccharomycetales</taxon>
        <taxon>Saccharomycetaceae</taxon>
        <taxon>Nakaseomyces</taxon>
    </lineage>
</organism>
<dbReference type="SUPFAM" id="SSF103657">
    <property type="entry name" value="BAR/IMD domain-like"/>
    <property type="match status" value="1"/>
</dbReference>
<feature type="compositionally biased region" description="Low complexity" evidence="2">
    <location>
        <begin position="334"/>
        <end position="363"/>
    </location>
</feature>
<dbReference type="GO" id="GO:0006897">
    <property type="term" value="P:endocytosis"/>
    <property type="evidence" value="ECO:0007669"/>
    <property type="project" value="EnsemblFungi"/>
</dbReference>
<protein>
    <submittedName>
        <fullName evidence="4">SYP1 protein</fullName>
    </submittedName>
</protein>
<feature type="compositionally biased region" description="Polar residues" evidence="2">
    <location>
        <begin position="301"/>
        <end position="311"/>
    </location>
</feature>
<name>A0A0W0DTP1_CANGB</name>
<keyword evidence="1" id="KW-0175">Coiled coil</keyword>
<dbReference type="GO" id="GO:0001400">
    <property type="term" value="C:mating projection base"/>
    <property type="evidence" value="ECO:0007669"/>
    <property type="project" value="EnsemblFungi"/>
</dbReference>
<evidence type="ECO:0000313" key="4">
    <source>
        <dbReference type="EMBL" id="KTB08096.1"/>
    </source>
</evidence>